<evidence type="ECO:0000256" key="3">
    <source>
        <dbReference type="ARBA" id="ARBA00022555"/>
    </source>
</evidence>
<proteinExistence type="inferred from homology"/>
<dbReference type="Pfam" id="PF01743">
    <property type="entry name" value="PolyA_pol"/>
    <property type="match status" value="1"/>
</dbReference>
<dbReference type="GO" id="GO:0000049">
    <property type="term" value="F:tRNA binding"/>
    <property type="evidence" value="ECO:0007669"/>
    <property type="project" value="UniProtKB-KW"/>
</dbReference>
<keyword evidence="5" id="KW-0819">tRNA processing</keyword>
<evidence type="ECO:0000256" key="11">
    <source>
        <dbReference type="RuleBase" id="RU003953"/>
    </source>
</evidence>
<keyword evidence="7" id="KW-0479">Metal-binding</keyword>
<dbReference type="AlphaFoldDB" id="A0A928DRT8"/>
<dbReference type="InterPro" id="IPR050124">
    <property type="entry name" value="tRNA_CCA-adding_enzyme"/>
</dbReference>
<keyword evidence="8" id="KW-0547">Nucleotide-binding</keyword>
<evidence type="ECO:0000256" key="5">
    <source>
        <dbReference type="ARBA" id="ARBA00022694"/>
    </source>
</evidence>
<dbReference type="GO" id="GO:0016779">
    <property type="term" value="F:nucleotidyltransferase activity"/>
    <property type="evidence" value="ECO:0007669"/>
    <property type="project" value="UniProtKB-KW"/>
</dbReference>
<dbReference type="InterPro" id="IPR043519">
    <property type="entry name" value="NT_sf"/>
</dbReference>
<dbReference type="SUPFAM" id="SSF81301">
    <property type="entry name" value="Nucleotidyltransferase"/>
    <property type="match status" value="1"/>
</dbReference>
<reference evidence="15" key="1">
    <citation type="submission" date="2019-04" db="EMBL/GenBank/DDBJ databases">
        <title>Evolution of Biomass-Degrading Anaerobic Consortia Revealed by Metagenomics.</title>
        <authorList>
            <person name="Peng X."/>
        </authorList>
    </citation>
    <scope>NUCLEOTIDE SEQUENCE</scope>
    <source>
        <strain evidence="15">SIG66</strain>
    </source>
</reference>
<evidence type="ECO:0000256" key="8">
    <source>
        <dbReference type="ARBA" id="ARBA00022741"/>
    </source>
</evidence>
<dbReference type="NCBIfam" id="TIGR00277">
    <property type="entry name" value="HDIG"/>
    <property type="match status" value="1"/>
</dbReference>
<evidence type="ECO:0000259" key="13">
    <source>
        <dbReference type="Pfam" id="PF01966"/>
    </source>
</evidence>
<gene>
    <name evidence="15" type="ORF">E7027_05250</name>
</gene>
<evidence type="ECO:0000256" key="1">
    <source>
        <dbReference type="ARBA" id="ARBA00001946"/>
    </source>
</evidence>
<dbReference type="InterPro" id="IPR003607">
    <property type="entry name" value="HD/PDEase_dom"/>
</dbReference>
<dbReference type="Proteomes" id="UP000725649">
    <property type="component" value="Unassembled WGS sequence"/>
</dbReference>
<dbReference type="InterPro" id="IPR002646">
    <property type="entry name" value="PolA_pol_head_dom"/>
</dbReference>
<dbReference type="Gene3D" id="1.10.3090.10">
    <property type="entry name" value="cca-adding enzyme, domain 2"/>
    <property type="match status" value="1"/>
</dbReference>
<evidence type="ECO:0000256" key="9">
    <source>
        <dbReference type="ARBA" id="ARBA00022842"/>
    </source>
</evidence>
<dbReference type="PANTHER" id="PTHR47545">
    <property type="entry name" value="MULTIFUNCTIONAL CCA PROTEIN"/>
    <property type="match status" value="1"/>
</dbReference>
<evidence type="ECO:0000256" key="10">
    <source>
        <dbReference type="ARBA" id="ARBA00022884"/>
    </source>
</evidence>
<sequence>MVQKETIPLPNLAQILAETIPSAHYVGGIVRSSLLKRESGDIDLALPPAEVRSAAMLLAKKLKAAVFEMDAEFGVWRLVTHKEKIQIDLTAYQGKDLKADLLRRDFSFNALAYPVSACPEIVINKQKDGHARILLKKLKKNLIVDYSGGLKAVSAKVIDRNNPRVFTEDPLRMLRAFRSAAELKFTISPRTLKQIKKDAALITQSAGERVREELERLFATSKAYENICLMDDCGLLTALFAELEPQRTCAEVYYGKGGVLKHTLEVFKRIEFLLDNLPKAFPKYAKKLAPFAQNKALYKMAALLHDVAKPATAKVKGDRLRFFYHEEKGAKMAKTILERLHYSRAEIRLICAMIGEHLRPSNLASNDVITDRGAYHFFRDLGEAAIPMLLLCWSDYASYVSDYQLKRIMPKSGEKMMTLAQAQRTANIGKTLRHMQVLSLLFKKYFDQPKKVTPSRLITGRDVMDALSLPPSPKIGEILEAVAVAQVEGLVVDRESALAFIRTLDIKQQHITAPCKK</sequence>
<comment type="cofactor">
    <cofactor evidence="1">
        <name>Mg(2+)</name>
        <dbReference type="ChEBI" id="CHEBI:18420"/>
    </cofactor>
</comment>
<keyword evidence="6" id="KW-0548">Nucleotidyltransferase</keyword>
<dbReference type="PANTHER" id="PTHR47545:SF2">
    <property type="entry name" value="CC-ADDING TRNA NUCLEOTIDYLTRANSFERASE"/>
    <property type="match status" value="1"/>
</dbReference>
<dbReference type="InterPro" id="IPR006675">
    <property type="entry name" value="HDIG_dom"/>
</dbReference>
<comment type="similarity">
    <text evidence="2 11">Belongs to the tRNA nucleotidyltransferase/poly(A) polymerase family.</text>
</comment>
<feature type="domain" description="tRNA nucleotidyltransferase/poly(A) polymerase RNA and SrmB- binding" evidence="14">
    <location>
        <begin position="185"/>
        <end position="245"/>
    </location>
</feature>
<keyword evidence="10 11" id="KW-0694">RNA-binding</keyword>
<evidence type="ECO:0000256" key="2">
    <source>
        <dbReference type="ARBA" id="ARBA00007265"/>
    </source>
</evidence>
<dbReference type="InterPro" id="IPR032828">
    <property type="entry name" value="PolyA_RNA-bd"/>
</dbReference>
<keyword evidence="3" id="KW-0820">tRNA-binding</keyword>
<dbReference type="InterPro" id="IPR006674">
    <property type="entry name" value="HD_domain"/>
</dbReference>
<evidence type="ECO:0000256" key="7">
    <source>
        <dbReference type="ARBA" id="ARBA00022723"/>
    </source>
</evidence>
<accession>A0A928DRT8</accession>
<comment type="caution">
    <text evidence="15">The sequence shown here is derived from an EMBL/GenBank/DDBJ whole genome shotgun (WGS) entry which is preliminary data.</text>
</comment>
<organism evidence="15 16">
    <name type="scientific">Candidatus Avelusimicrobium gallicola</name>
    <dbReference type="NCBI Taxonomy" id="2562704"/>
    <lineage>
        <taxon>Bacteria</taxon>
        <taxon>Pseudomonadati</taxon>
        <taxon>Elusimicrobiota</taxon>
        <taxon>Elusimicrobia</taxon>
        <taxon>Elusimicrobiales</taxon>
        <taxon>Elusimicrobiaceae</taxon>
        <taxon>Candidatus Avelusimicrobium</taxon>
    </lineage>
</organism>
<dbReference type="GO" id="GO:0000166">
    <property type="term" value="F:nucleotide binding"/>
    <property type="evidence" value="ECO:0007669"/>
    <property type="project" value="UniProtKB-KW"/>
</dbReference>
<evidence type="ECO:0000259" key="12">
    <source>
        <dbReference type="Pfam" id="PF01743"/>
    </source>
</evidence>
<keyword evidence="9" id="KW-0460">Magnesium</keyword>
<dbReference type="Pfam" id="PF01966">
    <property type="entry name" value="HD"/>
    <property type="match status" value="1"/>
</dbReference>
<dbReference type="EMBL" id="SUVG01000005">
    <property type="protein sequence ID" value="MBE6421517.1"/>
    <property type="molecule type" value="Genomic_DNA"/>
</dbReference>
<evidence type="ECO:0000256" key="4">
    <source>
        <dbReference type="ARBA" id="ARBA00022679"/>
    </source>
</evidence>
<feature type="domain" description="HD" evidence="13">
    <location>
        <begin position="259"/>
        <end position="364"/>
    </location>
</feature>
<evidence type="ECO:0000259" key="14">
    <source>
        <dbReference type="Pfam" id="PF12627"/>
    </source>
</evidence>
<evidence type="ECO:0000256" key="6">
    <source>
        <dbReference type="ARBA" id="ARBA00022695"/>
    </source>
</evidence>
<dbReference type="GO" id="GO:0008033">
    <property type="term" value="P:tRNA processing"/>
    <property type="evidence" value="ECO:0007669"/>
    <property type="project" value="UniProtKB-KW"/>
</dbReference>
<dbReference type="CDD" id="cd00077">
    <property type="entry name" value="HDc"/>
    <property type="match status" value="1"/>
</dbReference>
<protein>
    <submittedName>
        <fullName evidence="15">CCA tRNA nucleotidyltransferase</fullName>
    </submittedName>
</protein>
<evidence type="ECO:0000313" key="15">
    <source>
        <dbReference type="EMBL" id="MBE6421517.1"/>
    </source>
</evidence>
<dbReference type="GO" id="GO:0046872">
    <property type="term" value="F:metal ion binding"/>
    <property type="evidence" value="ECO:0007669"/>
    <property type="project" value="UniProtKB-KW"/>
</dbReference>
<feature type="domain" description="Poly A polymerase head" evidence="12">
    <location>
        <begin position="25"/>
        <end position="158"/>
    </location>
</feature>
<evidence type="ECO:0000313" key="16">
    <source>
        <dbReference type="Proteomes" id="UP000725649"/>
    </source>
</evidence>
<dbReference type="Pfam" id="PF12627">
    <property type="entry name" value="PolyA_pol_RNAbd"/>
    <property type="match status" value="1"/>
</dbReference>
<name>A0A928DRT8_9BACT</name>
<keyword evidence="4 11" id="KW-0808">Transferase</keyword>
<dbReference type="Gene3D" id="3.30.460.10">
    <property type="entry name" value="Beta Polymerase, domain 2"/>
    <property type="match status" value="1"/>
</dbReference>
<dbReference type="SUPFAM" id="SSF81891">
    <property type="entry name" value="Poly A polymerase C-terminal region-like"/>
    <property type="match status" value="1"/>
</dbReference>